<dbReference type="Proteomes" id="UP000242146">
    <property type="component" value="Unassembled WGS sequence"/>
</dbReference>
<accession>A0A1X2G3U0</accession>
<evidence type="ECO:0000313" key="2">
    <source>
        <dbReference type="Proteomes" id="UP000242146"/>
    </source>
</evidence>
<comment type="caution">
    <text evidence="1">The sequence shown here is derived from an EMBL/GenBank/DDBJ whole genome shotgun (WGS) entry which is preliminary data.</text>
</comment>
<dbReference type="EMBL" id="MCGT01000050">
    <property type="protein sequence ID" value="ORX44085.1"/>
    <property type="molecule type" value="Genomic_DNA"/>
</dbReference>
<dbReference type="AlphaFoldDB" id="A0A1X2G3U0"/>
<dbReference type="OrthoDB" id="2221862at2759"/>
<name>A0A1X2G3U0_9FUNG</name>
<organism evidence="1 2">
    <name type="scientific">Hesseltinella vesiculosa</name>
    <dbReference type="NCBI Taxonomy" id="101127"/>
    <lineage>
        <taxon>Eukaryota</taxon>
        <taxon>Fungi</taxon>
        <taxon>Fungi incertae sedis</taxon>
        <taxon>Mucoromycota</taxon>
        <taxon>Mucoromycotina</taxon>
        <taxon>Mucoromycetes</taxon>
        <taxon>Mucorales</taxon>
        <taxon>Cunninghamellaceae</taxon>
        <taxon>Hesseltinella</taxon>
    </lineage>
</organism>
<protein>
    <submittedName>
        <fullName evidence="1">Uncharacterized protein</fullName>
    </submittedName>
</protein>
<sequence length="101" mass="11289">MLFAGDQIRVEQDAVKSLNDVCQEMNKRCESAKKVLLEDIHDVETGKHTLQCLDQALEFIATHLSKKRNSIASSISSVNQDNPITNEGWAFVDQSFHDKGA</sequence>
<gene>
    <name evidence="1" type="ORF">DM01DRAFT_1340495</name>
</gene>
<proteinExistence type="predicted"/>
<reference evidence="1 2" key="1">
    <citation type="submission" date="2016-07" db="EMBL/GenBank/DDBJ databases">
        <title>Pervasive Adenine N6-methylation of Active Genes in Fungi.</title>
        <authorList>
            <consortium name="DOE Joint Genome Institute"/>
            <person name="Mondo S.J."/>
            <person name="Dannebaum R.O."/>
            <person name="Kuo R.C."/>
            <person name="Labutti K."/>
            <person name="Haridas S."/>
            <person name="Kuo A."/>
            <person name="Salamov A."/>
            <person name="Ahrendt S.R."/>
            <person name="Lipzen A."/>
            <person name="Sullivan W."/>
            <person name="Andreopoulos W.B."/>
            <person name="Clum A."/>
            <person name="Lindquist E."/>
            <person name="Daum C."/>
            <person name="Ramamoorthy G.K."/>
            <person name="Gryganskyi A."/>
            <person name="Culley D."/>
            <person name="Magnuson J.K."/>
            <person name="James T.Y."/>
            <person name="O'Malley M.A."/>
            <person name="Stajich J.E."/>
            <person name="Spatafora J.W."/>
            <person name="Visel A."/>
            <person name="Grigoriev I.V."/>
        </authorList>
    </citation>
    <scope>NUCLEOTIDE SEQUENCE [LARGE SCALE GENOMIC DNA]</scope>
    <source>
        <strain evidence="1 2">NRRL 3301</strain>
    </source>
</reference>
<evidence type="ECO:0000313" key="1">
    <source>
        <dbReference type="EMBL" id="ORX44085.1"/>
    </source>
</evidence>
<keyword evidence="2" id="KW-1185">Reference proteome</keyword>